<feature type="transmembrane region" description="Helical" evidence="1">
    <location>
        <begin position="54"/>
        <end position="74"/>
    </location>
</feature>
<organism evidence="2 3">
    <name type="scientific">Lactobacillus gasseri (strain ATCC 33323 / DSM 20243 / BCRC 14619 / CIP 102991 / JCM 1131 / KCTC 3163 / NCIMB 11718 / NCTC 13722 / AM63)</name>
    <dbReference type="NCBI Taxonomy" id="324831"/>
    <lineage>
        <taxon>Bacteria</taxon>
        <taxon>Bacillati</taxon>
        <taxon>Bacillota</taxon>
        <taxon>Bacilli</taxon>
        <taxon>Lactobacillales</taxon>
        <taxon>Lactobacillaceae</taxon>
        <taxon>Lactobacillus</taxon>
    </lineage>
</organism>
<dbReference type="KEGG" id="lga:LGAS_1831"/>
<keyword evidence="1" id="KW-0812">Transmembrane</keyword>
<evidence type="ECO:0000256" key="1">
    <source>
        <dbReference type="SAM" id="Phobius"/>
    </source>
</evidence>
<dbReference type="GeneID" id="29639241"/>
<gene>
    <name evidence="2" type="ordered locus">LGAS_1831</name>
</gene>
<evidence type="ECO:0000313" key="3">
    <source>
        <dbReference type="Proteomes" id="UP000000664"/>
    </source>
</evidence>
<dbReference type="AlphaFoldDB" id="A0A805YRU7"/>
<dbReference type="Proteomes" id="UP000000664">
    <property type="component" value="Chromosome"/>
</dbReference>
<keyword evidence="1" id="KW-0472">Membrane</keyword>
<accession>A0A805YRU7</accession>
<evidence type="ECO:0000313" key="2">
    <source>
        <dbReference type="EMBL" id="ABJ61105.1"/>
    </source>
</evidence>
<sequence length="79" mass="8831">MIRTNFIKWILGLIAINVVGLILITIYSAYYSFGTMLFGVHTAAAVKDFWNTEILMGTIFLVCVNALTVITAVARQFKK</sequence>
<proteinExistence type="predicted"/>
<dbReference type="EMBL" id="CP000413">
    <property type="protein sequence ID" value="ABJ61105.1"/>
    <property type="molecule type" value="Genomic_DNA"/>
</dbReference>
<protein>
    <submittedName>
        <fullName evidence="2">Uncharacterized protein</fullName>
    </submittedName>
</protein>
<keyword evidence="1" id="KW-1133">Transmembrane helix</keyword>
<name>A0A805YRU7_LACGA</name>
<reference evidence="2 3" key="1">
    <citation type="journal article" date="2006" name="Proc. Natl. Acad. Sci. U.S.A.">
        <title>Comparative genomics of the lactic acid bacteria.</title>
        <authorList>
            <person name="Makarova K."/>
            <person name="Slesarev A."/>
            <person name="Wolf Y."/>
            <person name="Sorokin A."/>
            <person name="Mirkin B."/>
            <person name="Koonin E."/>
            <person name="Pavlov A."/>
            <person name="Pavlova N."/>
            <person name="Karamychev V."/>
            <person name="Polouchine N."/>
            <person name="Shakhova V."/>
            <person name="Grigoriev I."/>
            <person name="Lou Y."/>
            <person name="Rohksar D."/>
            <person name="Lucas S."/>
            <person name="Huang K."/>
            <person name="Goodstein D.M."/>
            <person name="Hawkins T."/>
            <person name="Plengvidhya V."/>
            <person name="Welker D."/>
            <person name="Hughes J."/>
            <person name="Goh Y."/>
            <person name="Benson A."/>
            <person name="Baldwin K."/>
            <person name="Lee J.H."/>
            <person name="Diaz-Muniz I."/>
            <person name="Dosti B."/>
            <person name="Smeianov V."/>
            <person name="Wechter W."/>
            <person name="Barabote R."/>
            <person name="Lorca G."/>
            <person name="Altermann E."/>
            <person name="Barrangou R."/>
            <person name="Ganesan B."/>
            <person name="Xie Y."/>
            <person name="Rawsthorne H."/>
            <person name="Tamir D."/>
            <person name="Parker C."/>
            <person name="Breidt F."/>
            <person name="Broadbent J."/>
            <person name="Hutkins R."/>
            <person name="O'Sullivan D."/>
            <person name="Steele J."/>
            <person name="Unlu G."/>
            <person name="Saier M."/>
            <person name="Klaenhammer T."/>
            <person name="Richardson P."/>
            <person name="Kozyavkin S."/>
            <person name="Weimer B."/>
            <person name="Mills D."/>
        </authorList>
    </citation>
    <scope>NUCLEOTIDE SEQUENCE [LARGE SCALE GENOMIC DNA]</scope>
    <source>
        <strain evidence="3">ATCC 33323 / DSM 20243 / BCRC 14619 / CIP 102991 / JCM 1131 / KCTC 3163 / NCIMB 11718 / NCTC 13722 / AM63</strain>
    </source>
</reference>
<dbReference type="RefSeq" id="WP_003648187.1">
    <property type="nucleotide sequence ID" value="NC_008530.1"/>
</dbReference>
<feature type="transmembrane region" description="Helical" evidence="1">
    <location>
        <begin position="9"/>
        <end position="34"/>
    </location>
</feature>